<dbReference type="SMART" id="SM00346">
    <property type="entry name" value="HTH_ICLR"/>
    <property type="match status" value="1"/>
</dbReference>
<evidence type="ECO:0000313" key="7">
    <source>
        <dbReference type="Proteomes" id="UP001175097"/>
    </source>
</evidence>
<evidence type="ECO:0000256" key="1">
    <source>
        <dbReference type="ARBA" id="ARBA00023015"/>
    </source>
</evidence>
<keyword evidence="2" id="KW-0238">DNA-binding</keyword>
<keyword evidence="7" id="KW-1185">Reference proteome</keyword>
<evidence type="ECO:0000259" key="4">
    <source>
        <dbReference type="PROSITE" id="PS51077"/>
    </source>
</evidence>
<comment type="caution">
    <text evidence="6">The sequence shown here is derived from an EMBL/GenBank/DDBJ whole genome shotgun (WGS) entry which is preliminary data.</text>
</comment>
<evidence type="ECO:0000256" key="2">
    <source>
        <dbReference type="ARBA" id="ARBA00023125"/>
    </source>
</evidence>
<proteinExistence type="predicted"/>
<dbReference type="InterPro" id="IPR005471">
    <property type="entry name" value="Tscrpt_reg_IclR_N"/>
</dbReference>
<dbReference type="Gene3D" id="3.30.450.40">
    <property type="match status" value="1"/>
</dbReference>
<gene>
    <name evidence="6" type="ORF">P5G49_17030</name>
</gene>
<keyword evidence="1" id="KW-0805">Transcription regulation</keyword>
<dbReference type="Pfam" id="PF01614">
    <property type="entry name" value="IclR_C"/>
    <property type="match status" value="1"/>
</dbReference>
<dbReference type="EMBL" id="JAROCC010000021">
    <property type="protein sequence ID" value="MDN4609169.1"/>
    <property type="molecule type" value="Genomic_DNA"/>
</dbReference>
<name>A0ABT8JVQ9_9BACL</name>
<organism evidence="6 7">
    <name type="scientific">Sporosarcina highlanderae</name>
    <dbReference type="NCBI Taxonomy" id="3035916"/>
    <lineage>
        <taxon>Bacteria</taxon>
        <taxon>Bacillati</taxon>
        <taxon>Bacillota</taxon>
        <taxon>Bacilli</taxon>
        <taxon>Bacillales</taxon>
        <taxon>Caryophanaceae</taxon>
        <taxon>Sporosarcina</taxon>
    </lineage>
</organism>
<dbReference type="InterPro" id="IPR036390">
    <property type="entry name" value="WH_DNA-bd_sf"/>
</dbReference>
<dbReference type="PANTHER" id="PTHR30136">
    <property type="entry name" value="HELIX-TURN-HELIX TRANSCRIPTIONAL REGULATOR, ICLR FAMILY"/>
    <property type="match status" value="1"/>
</dbReference>
<dbReference type="SUPFAM" id="SSF55781">
    <property type="entry name" value="GAF domain-like"/>
    <property type="match status" value="1"/>
</dbReference>
<sequence>MKKSNSEVKETLSSVDRVLMILDYLSTKRSGASLSELSKELNIPKTTAFRILETLTQRDYIEFENATEKYSIGLTAITMSMNALSNMNIVEVTIPYLKELASKTEETTFLGVYNEGQIIYLYKKEGTRSILMNSQLGSRRDVHSTGLGKAILSGFPQHQVTNILEEYGMRKMTENTITDPIDYISELDKVRINGYAMDNEEFEKGLGCYAAPIYNYEGKAVAAICVSGPIERIIQNKEVLVTELKEAVDQISRRMGFVPSMLVQ</sequence>
<dbReference type="PROSITE" id="PS51078">
    <property type="entry name" value="ICLR_ED"/>
    <property type="match status" value="1"/>
</dbReference>
<accession>A0ABT8JVQ9</accession>
<reference evidence="6" key="1">
    <citation type="submission" date="2023-03" db="EMBL/GenBank/DDBJ databases">
        <title>MT1 and MT2 Draft Genomes of Novel Species.</title>
        <authorList>
            <person name="Venkateswaran K."/>
        </authorList>
    </citation>
    <scope>NUCLEOTIDE SEQUENCE</scope>
    <source>
        <strain evidence="6">F6_3S_P_2</strain>
    </source>
</reference>
<dbReference type="InterPro" id="IPR014757">
    <property type="entry name" value="Tscrpt_reg_IclR_C"/>
</dbReference>
<dbReference type="InterPro" id="IPR050707">
    <property type="entry name" value="HTH_MetabolicPath_Reg"/>
</dbReference>
<keyword evidence="3" id="KW-0804">Transcription</keyword>
<dbReference type="SUPFAM" id="SSF46785">
    <property type="entry name" value="Winged helix' DNA-binding domain"/>
    <property type="match status" value="1"/>
</dbReference>
<dbReference type="PANTHER" id="PTHR30136:SF24">
    <property type="entry name" value="HTH-TYPE TRANSCRIPTIONAL REPRESSOR ALLR"/>
    <property type="match status" value="1"/>
</dbReference>
<dbReference type="PROSITE" id="PS51077">
    <property type="entry name" value="HTH_ICLR"/>
    <property type="match status" value="1"/>
</dbReference>
<evidence type="ECO:0000259" key="5">
    <source>
        <dbReference type="PROSITE" id="PS51078"/>
    </source>
</evidence>
<evidence type="ECO:0000313" key="6">
    <source>
        <dbReference type="EMBL" id="MDN4609169.1"/>
    </source>
</evidence>
<dbReference type="Pfam" id="PF09339">
    <property type="entry name" value="HTH_IclR"/>
    <property type="match status" value="1"/>
</dbReference>
<dbReference type="Gene3D" id="1.10.10.10">
    <property type="entry name" value="Winged helix-like DNA-binding domain superfamily/Winged helix DNA-binding domain"/>
    <property type="match status" value="1"/>
</dbReference>
<dbReference type="RefSeq" id="WP_301245792.1">
    <property type="nucleotide sequence ID" value="NZ_JAROCC010000021.1"/>
</dbReference>
<feature type="domain" description="IclR-ED" evidence="5">
    <location>
        <begin position="75"/>
        <end position="257"/>
    </location>
</feature>
<protein>
    <submittedName>
        <fullName evidence="6">IclR family transcriptional regulator</fullName>
    </submittedName>
</protein>
<feature type="domain" description="HTH iclR-type" evidence="4">
    <location>
        <begin position="12"/>
        <end position="74"/>
    </location>
</feature>
<dbReference type="InterPro" id="IPR036388">
    <property type="entry name" value="WH-like_DNA-bd_sf"/>
</dbReference>
<dbReference type="Proteomes" id="UP001175097">
    <property type="component" value="Unassembled WGS sequence"/>
</dbReference>
<dbReference type="InterPro" id="IPR029016">
    <property type="entry name" value="GAF-like_dom_sf"/>
</dbReference>
<evidence type="ECO:0000256" key="3">
    <source>
        <dbReference type="ARBA" id="ARBA00023163"/>
    </source>
</evidence>